<evidence type="ECO:0000256" key="5">
    <source>
        <dbReference type="ARBA" id="ARBA00023237"/>
    </source>
</evidence>
<dbReference type="SUPFAM" id="SSF48452">
    <property type="entry name" value="TPR-like"/>
    <property type="match status" value="1"/>
</dbReference>
<comment type="subcellular location">
    <subcellularLocation>
        <location evidence="1">Cell outer membrane</location>
    </subcellularLocation>
</comment>
<gene>
    <name evidence="8" type="ORF">E1898_12075</name>
</gene>
<keyword evidence="3" id="KW-0732">Signal</keyword>
<dbReference type="Pfam" id="PF14322">
    <property type="entry name" value="SusD-like_3"/>
    <property type="match status" value="1"/>
</dbReference>
<dbReference type="Gene3D" id="1.25.40.390">
    <property type="match status" value="1"/>
</dbReference>
<evidence type="ECO:0000256" key="2">
    <source>
        <dbReference type="ARBA" id="ARBA00006275"/>
    </source>
</evidence>
<reference evidence="8 9" key="1">
    <citation type="submission" date="2019-03" db="EMBL/GenBank/DDBJ databases">
        <title>Algoriphagus aquimaris sp. nov., isolated form marine sediment in Pohang, Korea.</title>
        <authorList>
            <person name="Kim J."/>
            <person name="Yoon S.-H."/>
            <person name="Lee S.-S."/>
        </authorList>
    </citation>
    <scope>NUCLEOTIDE SEQUENCE [LARGE SCALE GENOMIC DNA]</scope>
    <source>
        <strain evidence="8 9">F21</strain>
    </source>
</reference>
<name>A0A4R5UVU3_9BACT</name>
<comment type="similarity">
    <text evidence="2">Belongs to the SusD family.</text>
</comment>
<evidence type="ECO:0000259" key="7">
    <source>
        <dbReference type="Pfam" id="PF14322"/>
    </source>
</evidence>
<evidence type="ECO:0000313" key="8">
    <source>
        <dbReference type="EMBL" id="TDK43342.1"/>
    </source>
</evidence>
<dbReference type="EMBL" id="SMUW01000035">
    <property type="protein sequence ID" value="TDK43342.1"/>
    <property type="molecule type" value="Genomic_DNA"/>
</dbReference>
<feature type="domain" description="RagB/SusD" evidence="6">
    <location>
        <begin position="331"/>
        <end position="449"/>
    </location>
</feature>
<evidence type="ECO:0000256" key="3">
    <source>
        <dbReference type="ARBA" id="ARBA00022729"/>
    </source>
</evidence>
<dbReference type="RefSeq" id="WP_133391058.1">
    <property type="nucleotide sequence ID" value="NZ_SMUW01000035.1"/>
</dbReference>
<sequence>MKNRIIKIFILSISGLLFGCEGFLDPKPDQGLLTPSSLDDVQLLLDNTDVFNRQAMLINISADDFWTTSEAYQGMNVLEQGAYLWLEDPYQGSNILDWEVAYRQIFYANVALETLENYTGVELERAEELRGMALFYKSYAYFHLLQQFAPPYQRNGANDELLGIILRERAEINDPSERASLANSYEGLLRDLEEAVNLLPSNTGLKTRPSQAAGYGLLARVYLTMFDYEKAGNAAEIALQQYSERLDFNSLNIGSLRPFERFGPETVFYSILHSHAFSRGAQTYVDSLLIQSYEEGDLRKQAYFNLRDEGLFNMTGHHTGSTLVFGGLTVGELQLIAAESFARMGNEALALTYLNELLETRYQTEMWNPLEDLTGDELLNRILLERRKELVGRGIRWTDLRRLNQEEGFEKELVRVLDGQEFRLEPGSNAYVFPIPDNEIIRSGVDQNPR</sequence>
<dbReference type="PROSITE" id="PS51257">
    <property type="entry name" value="PROKAR_LIPOPROTEIN"/>
    <property type="match status" value="1"/>
</dbReference>
<proteinExistence type="inferred from homology"/>
<dbReference type="Proteomes" id="UP000295438">
    <property type="component" value="Unassembled WGS sequence"/>
</dbReference>
<dbReference type="InterPro" id="IPR033985">
    <property type="entry name" value="SusD-like_N"/>
</dbReference>
<dbReference type="InterPro" id="IPR012944">
    <property type="entry name" value="SusD_RagB_dom"/>
</dbReference>
<dbReference type="InterPro" id="IPR011990">
    <property type="entry name" value="TPR-like_helical_dom_sf"/>
</dbReference>
<dbReference type="Pfam" id="PF07980">
    <property type="entry name" value="SusD_RagB"/>
    <property type="match status" value="1"/>
</dbReference>
<keyword evidence="9" id="KW-1185">Reference proteome</keyword>
<keyword evidence="5" id="KW-0998">Cell outer membrane</keyword>
<accession>A0A4R5UVU3</accession>
<keyword evidence="4" id="KW-0472">Membrane</keyword>
<evidence type="ECO:0000259" key="6">
    <source>
        <dbReference type="Pfam" id="PF07980"/>
    </source>
</evidence>
<organism evidence="8 9">
    <name type="scientific">Algoriphagus formosus</name>
    <dbReference type="NCBI Taxonomy" id="2007308"/>
    <lineage>
        <taxon>Bacteria</taxon>
        <taxon>Pseudomonadati</taxon>
        <taxon>Bacteroidota</taxon>
        <taxon>Cytophagia</taxon>
        <taxon>Cytophagales</taxon>
        <taxon>Cyclobacteriaceae</taxon>
        <taxon>Algoriphagus</taxon>
    </lineage>
</organism>
<feature type="domain" description="SusD-like N-terminal" evidence="7">
    <location>
        <begin position="23"/>
        <end position="223"/>
    </location>
</feature>
<evidence type="ECO:0000313" key="9">
    <source>
        <dbReference type="Proteomes" id="UP000295438"/>
    </source>
</evidence>
<comment type="caution">
    <text evidence="8">The sequence shown here is derived from an EMBL/GenBank/DDBJ whole genome shotgun (WGS) entry which is preliminary data.</text>
</comment>
<protein>
    <submittedName>
        <fullName evidence="8">RagB/SusD family nutrient uptake outer membrane protein</fullName>
    </submittedName>
</protein>
<dbReference type="GO" id="GO:0009279">
    <property type="term" value="C:cell outer membrane"/>
    <property type="evidence" value="ECO:0007669"/>
    <property type="project" value="UniProtKB-SubCell"/>
</dbReference>
<evidence type="ECO:0000256" key="4">
    <source>
        <dbReference type="ARBA" id="ARBA00023136"/>
    </source>
</evidence>
<dbReference type="AlphaFoldDB" id="A0A4R5UVU3"/>
<evidence type="ECO:0000256" key="1">
    <source>
        <dbReference type="ARBA" id="ARBA00004442"/>
    </source>
</evidence>